<dbReference type="Proteomes" id="UP000313359">
    <property type="component" value="Unassembled WGS sequence"/>
</dbReference>
<evidence type="ECO:0000256" key="1">
    <source>
        <dbReference type="SAM" id="MobiDB-lite"/>
    </source>
</evidence>
<protein>
    <submittedName>
        <fullName evidence="2">Uncharacterized protein</fullName>
    </submittedName>
</protein>
<keyword evidence="3" id="KW-1185">Reference proteome</keyword>
<dbReference type="EMBL" id="ML122282">
    <property type="protein sequence ID" value="RPD57311.1"/>
    <property type="molecule type" value="Genomic_DNA"/>
</dbReference>
<reference evidence="2" key="1">
    <citation type="journal article" date="2018" name="Genome Biol. Evol.">
        <title>Genomics and development of Lentinus tigrinus, a white-rot wood-decaying mushroom with dimorphic fruiting bodies.</title>
        <authorList>
            <person name="Wu B."/>
            <person name="Xu Z."/>
            <person name="Knudson A."/>
            <person name="Carlson A."/>
            <person name="Chen N."/>
            <person name="Kovaka S."/>
            <person name="LaButti K."/>
            <person name="Lipzen A."/>
            <person name="Pennachio C."/>
            <person name="Riley R."/>
            <person name="Schakwitz W."/>
            <person name="Umezawa K."/>
            <person name="Ohm R.A."/>
            <person name="Grigoriev I.V."/>
            <person name="Nagy L.G."/>
            <person name="Gibbons J."/>
            <person name="Hibbett D."/>
        </authorList>
    </citation>
    <scope>NUCLEOTIDE SEQUENCE [LARGE SCALE GENOMIC DNA]</scope>
    <source>
        <strain evidence="2">ALCF2SS1-6</strain>
    </source>
</reference>
<dbReference type="STRING" id="1328759.A0A5C2S1Q7"/>
<sequence>MSSPSSHDDPSANPSGDDGRPRTPNAVRDNPLGHDPNPTPAKASATTTAQAFDPPKNKTLRPVYTGLERMQFNTVQVTVDRFFEQYLPGTTSPPVDSSGEDAPREDIPPKDIPGKYLGKLHYVSDFKKLTPEWKVNTEICRIAKKVASCDIDDDREPPIAVRDVSNWSVGDKASSTTEVKAAATPPSSGQATDDKTAEDADTATRTDVGVFFNDRRYDGFVFKDPDEFMKKSKMHKNNKAQRKDW</sequence>
<feature type="region of interest" description="Disordered" evidence="1">
    <location>
        <begin position="168"/>
        <end position="205"/>
    </location>
</feature>
<feature type="region of interest" description="Disordered" evidence="1">
    <location>
        <begin position="86"/>
        <end position="112"/>
    </location>
</feature>
<proteinExistence type="predicted"/>
<name>A0A5C2S1Q7_9APHY</name>
<feature type="compositionally biased region" description="Basic and acidic residues" evidence="1">
    <location>
        <begin position="1"/>
        <end position="10"/>
    </location>
</feature>
<feature type="region of interest" description="Disordered" evidence="1">
    <location>
        <begin position="1"/>
        <end position="62"/>
    </location>
</feature>
<feature type="compositionally biased region" description="Low complexity" evidence="1">
    <location>
        <begin position="40"/>
        <end position="51"/>
    </location>
</feature>
<feature type="non-terminal residue" evidence="2">
    <location>
        <position position="245"/>
    </location>
</feature>
<feature type="compositionally biased region" description="Polar residues" evidence="1">
    <location>
        <begin position="168"/>
        <end position="178"/>
    </location>
</feature>
<organism evidence="2 3">
    <name type="scientific">Lentinus tigrinus ALCF2SS1-6</name>
    <dbReference type="NCBI Taxonomy" id="1328759"/>
    <lineage>
        <taxon>Eukaryota</taxon>
        <taxon>Fungi</taxon>
        <taxon>Dikarya</taxon>
        <taxon>Basidiomycota</taxon>
        <taxon>Agaricomycotina</taxon>
        <taxon>Agaricomycetes</taxon>
        <taxon>Polyporales</taxon>
        <taxon>Polyporaceae</taxon>
        <taxon>Lentinus</taxon>
    </lineage>
</organism>
<dbReference type="AlphaFoldDB" id="A0A5C2S1Q7"/>
<gene>
    <name evidence="2" type="ORF">L227DRAFT_565578</name>
</gene>
<evidence type="ECO:0000313" key="3">
    <source>
        <dbReference type="Proteomes" id="UP000313359"/>
    </source>
</evidence>
<feature type="compositionally biased region" description="Basic and acidic residues" evidence="1">
    <location>
        <begin position="101"/>
        <end position="112"/>
    </location>
</feature>
<evidence type="ECO:0000313" key="2">
    <source>
        <dbReference type="EMBL" id="RPD57311.1"/>
    </source>
</evidence>
<feature type="compositionally biased region" description="Basic and acidic residues" evidence="1">
    <location>
        <begin position="192"/>
        <end position="204"/>
    </location>
</feature>
<accession>A0A5C2S1Q7</accession>